<dbReference type="OrthoDB" id="9134102at2"/>
<proteinExistence type="predicted"/>
<protein>
    <recommendedName>
        <fullName evidence="1">Competence protein CoiA-like N-terminal domain-containing protein</fullName>
    </recommendedName>
</protein>
<organism evidence="2 3">
    <name type="scientific">Rheinheimera riviphila</name>
    <dbReference type="NCBI Taxonomy" id="1834037"/>
    <lineage>
        <taxon>Bacteria</taxon>
        <taxon>Pseudomonadati</taxon>
        <taxon>Pseudomonadota</taxon>
        <taxon>Gammaproteobacteria</taxon>
        <taxon>Chromatiales</taxon>
        <taxon>Chromatiaceae</taxon>
        <taxon>Rheinheimera</taxon>
    </lineage>
</organism>
<dbReference type="EMBL" id="SACS01000033">
    <property type="protein sequence ID" value="RVU31973.1"/>
    <property type="molecule type" value="Genomic_DNA"/>
</dbReference>
<evidence type="ECO:0000259" key="1">
    <source>
        <dbReference type="Pfam" id="PF25164"/>
    </source>
</evidence>
<feature type="domain" description="Competence protein CoiA-like N-terminal" evidence="1">
    <location>
        <begin position="30"/>
        <end position="57"/>
    </location>
</feature>
<name>A0A437QC76_9GAMM</name>
<reference evidence="2 3" key="1">
    <citation type="submission" date="2019-01" db="EMBL/GenBank/DDBJ databases">
        <authorList>
            <person name="Chen W.-M."/>
        </authorList>
    </citation>
    <scope>NUCLEOTIDE SEQUENCE [LARGE SCALE GENOMIC DNA]</scope>
    <source>
        <strain evidence="2 3">KYPC3</strain>
    </source>
</reference>
<gene>
    <name evidence="2" type="ORF">EOE67_19375</name>
</gene>
<dbReference type="RefSeq" id="WP_127701077.1">
    <property type="nucleotide sequence ID" value="NZ_SACS01000033.1"/>
</dbReference>
<evidence type="ECO:0000313" key="2">
    <source>
        <dbReference type="EMBL" id="RVU31973.1"/>
    </source>
</evidence>
<sequence length="364" mass="41214">MEVLIPFAMQVSSGKLVTPDEVENGENCGCKCPACDAPMVAKQGSVKVWHFAHKPKSVSADKPCSFNFRRGCFWLARQLITDSLKEPLKLPDYHISLNDPAGLNSKLELVTTASAPVFELVHFQPMPQHMSSDNVELTLHGHKLMLILGFNIQHSKSSYKDATVFVDLTGVEQEYRQHKRSLKAILLDRIFHQTTAKKWLYHPNEKKKKDQFAIYLKAADAERALRAQERFTFQPSNAVAKVLPKSEADQQAKEQLQTKVQLQTKTQLLTKEQISHSVDIEERLLDLIGQAARLFTFGHKMVLQCDNCYYLSPPDATSCQYCQSSKFCKIGLSDEYFKDIKGKYLRVGYAQHSLKALPKTNGTH</sequence>
<dbReference type="AlphaFoldDB" id="A0A437QC76"/>
<dbReference type="Proteomes" id="UP000283077">
    <property type="component" value="Unassembled WGS sequence"/>
</dbReference>
<dbReference type="Pfam" id="PF25164">
    <property type="entry name" value="CoiA_N"/>
    <property type="match status" value="1"/>
</dbReference>
<accession>A0A437QC76</accession>
<comment type="caution">
    <text evidence="2">The sequence shown here is derived from an EMBL/GenBank/DDBJ whole genome shotgun (WGS) entry which is preliminary data.</text>
</comment>
<keyword evidence="3" id="KW-1185">Reference proteome</keyword>
<evidence type="ECO:0000313" key="3">
    <source>
        <dbReference type="Proteomes" id="UP000283077"/>
    </source>
</evidence>
<dbReference type="InterPro" id="IPR057253">
    <property type="entry name" value="CoiA-like_N"/>
</dbReference>